<keyword evidence="2" id="KW-1003">Cell membrane</keyword>
<dbReference type="eggNOG" id="COG2056">
    <property type="taxonomic scope" value="Bacteria"/>
</dbReference>
<evidence type="ECO:0000256" key="3">
    <source>
        <dbReference type="ARBA" id="ARBA00022692"/>
    </source>
</evidence>
<feature type="transmembrane region" description="Helical" evidence="6">
    <location>
        <begin position="92"/>
        <end position="118"/>
    </location>
</feature>
<evidence type="ECO:0000256" key="6">
    <source>
        <dbReference type="SAM" id="Phobius"/>
    </source>
</evidence>
<evidence type="ECO:0000256" key="5">
    <source>
        <dbReference type="ARBA" id="ARBA00023136"/>
    </source>
</evidence>
<dbReference type="AlphaFoldDB" id="W1N6Y5"/>
<dbReference type="Pfam" id="PF03553">
    <property type="entry name" value="Na_H_antiporter"/>
    <property type="match status" value="1"/>
</dbReference>
<feature type="transmembrane region" description="Helical" evidence="6">
    <location>
        <begin position="187"/>
        <end position="211"/>
    </location>
</feature>
<evidence type="ECO:0000313" key="10">
    <source>
        <dbReference type="Proteomes" id="UP000019113"/>
    </source>
</evidence>
<evidence type="ECO:0000256" key="4">
    <source>
        <dbReference type="ARBA" id="ARBA00022989"/>
    </source>
</evidence>
<comment type="caution">
    <text evidence="9">The sequence shown here is derived from an EMBL/GenBank/DDBJ whole genome shotgun (WGS) entry which is preliminary data.</text>
</comment>
<evidence type="ECO:0008006" key="11">
    <source>
        <dbReference type="Google" id="ProtNLM"/>
    </source>
</evidence>
<feature type="transmembrane region" description="Helical" evidence="6">
    <location>
        <begin position="161"/>
        <end position="180"/>
    </location>
</feature>
<feature type="transmembrane region" description="Helical" evidence="6">
    <location>
        <begin position="45"/>
        <end position="72"/>
    </location>
</feature>
<accession>W1N6Y5</accession>
<dbReference type="PANTHER" id="PTHR37821">
    <property type="entry name" value="AMINO ACID TRANSPORTER YUIF-RELATED"/>
    <property type="match status" value="1"/>
</dbReference>
<evidence type="ECO:0000256" key="2">
    <source>
        <dbReference type="ARBA" id="ARBA00022475"/>
    </source>
</evidence>
<dbReference type="GO" id="GO:0005886">
    <property type="term" value="C:plasma membrane"/>
    <property type="evidence" value="ECO:0007669"/>
    <property type="project" value="UniProtKB-SubCell"/>
</dbReference>
<evidence type="ECO:0000259" key="8">
    <source>
        <dbReference type="Pfam" id="PF13726"/>
    </source>
</evidence>
<dbReference type="Proteomes" id="UP000019113">
    <property type="component" value="Unassembled WGS sequence"/>
</dbReference>
<keyword evidence="5 6" id="KW-0472">Membrane</keyword>
<keyword evidence="10" id="KW-1185">Reference proteome</keyword>
<evidence type="ECO:0000256" key="1">
    <source>
        <dbReference type="ARBA" id="ARBA00004651"/>
    </source>
</evidence>
<sequence>MASASPIASTPFRDPFIRRYTLPVMGMFIAIYLATQAFGYHINSVVLSIVLMVTLCLLKVPVAIALIASALLGALHSGLPMNDAISALNDNLLIGAQVGITYVMIGAFAVAIARSGLIDLLAHRIASRLDLSEGATNKGIKWLLFLTLITASVMSQNLVPVHIAFIPILVPPLLGVMNRLRIDRRAVACILACSISASYLLLPTGFGAIYLNEILLANVNAVGQAHALTVTAGMVPKAMLLPVLGILVGMLVAVFISYRKPRDYQTVALTDLHVDQPPHQLKFGQLLTTLAALAVALACQLAFDSLLVGAMVGFMILACSGVFRWSEQDDVFTEGVRMMAQIAVIITIASGFSGVLNATDEIAPLVSATADLIGDNMALGAALMLIIGLFITIGFGDSFASVPILAPIYVPLALSLGFSPMATIALLGAAAALGDAGSPASTITLGATAGLNADDQHDHIRDSVIPTFSHANFGMLLFAWAAAMLL</sequence>
<feature type="transmembrane region" description="Helical" evidence="6">
    <location>
        <begin position="338"/>
        <end position="357"/>
    </location>
</feature>
<feature type="transmembrane region" description="Helical" evidence="6">
    <location>
        <begin position="20"/>
        <end position="38"/>
    </location>
</feature>
<name>W1N6Y5_9GAMM</name>
<dbReference type="InterPro" id="IPR032813">
    <property type="entry name" value="Na_H_antiport_N"/>
</dbReference>
<dbReference type="InterPro" id="IPR052576">
    <property type="entry name" value="AA_Transporter-Related"/>
</dbReference>
<feature type="domain" description="Na+/H+ antiporter NhaC-like C-terminal" evidence="7">
    <location>
        <begin position="197"/>
        <end position="480"/>
    </location>
</feature>
<evidence type="ECO:0000259" key="7">
    <source>
        <dbReference type="Pfam" id="PF03553"/>
    </source>
</evidence>
<protein>
    <recommendedName>
        <fullName evidence="11">Sodium:proton antiporter</fullName>
    </recommendedName>
</protein>
<evidence type="ECO:0000313" key="9">
    <source>
        <dbReference type="EMBL" id="ERL51283.1"/>
    </source>
</evidence>
<feature type="transmembrane region" description="Helical" evidence="6">
    <location>
        <begin position="309"/>
        <end position="326"/>
    </location>
</feature>
<feature type="transmembrane region" description="Helical" evidence="6">
    <location>
        <begin position="377"/>
        <end position="396"/>
    </location>
</feature>
<feature type="domain" description="Putative Na+/H+ antiporter N-terminal" evidence="8">
    <location>
        <begin position="43"/>
        <end position="127"/>
    </location>
</feature>
<proteinExistence type="predicted"/>
<dbReference type="STRING" id="1178482.AR456_00710"/>
<organism evidence="9 10">
    <name type="scientific">Halomonas huangheensis</name>
    <dbReference type="NCBI Taxonomy" id="1178482"/>
    <lineage>
        <taxon>Bacteria</taxon>
        <taxon>Pseudomonadati</taxon>
        <taxon>Pseudomonadota</taxon>
        <taxon>Gammaproteobacteria</taxon>
        <taxon>Oceanospirillales</taxon>
        <taxon>Halomonadaceae</taxon>
        <taxon>Halomonas</taxon>
    </lineage>
</organism>
<keyword evidence="4 6" id="KW-1133">Transmembrane helix</keyword>
<feature type="transmembrane region" description="Helical" evidence="6">
    <location>
        <begin position="238"/>
        <end position="258"/>
    </location>
</feature>
<keyword evidence="3 6" id="KW-0812">Transmembrane</keyword>
<dbReference type="PATRIC" id="fig|1178482.3.peg.2247"/>
<dbReference type="PANTHER" id="PTHR37821:SF1">
    <property type="entry name" value="AMINO ACID TRANSPORTER YUIF-RELATED"/>
    <property type="match status" value="1"/>
</dbReference>
<dbReference type="Pfam" id="PF13726">
    <property type="entry name" value="Na_H_antiport_2"/>
    <property type="match status" value="1"/>
</dbReference>
<reference evidence="9 10" key="1">
    <citation type="submission" date="2013-08" db="EMBL/GenBank/DDBJ databases">
        <title>draft genome of Halomonas huanghegensis, strain BJGMM-B45T.</title>
        <authorList>
            <person name="Miao C."/>
            <person name="Wan Y."/>
            <person name="Jin W."/>
        </authorList>
    </citation>
    <scope>NUCLEOTIDE SEQUENCE [LARGE SCALE GENOMIC DNA]</scope>
    <source>
        <strain evidence="9 10">BJGMM-B45</strain>
    </source>
</reference>
<dbReference type="OrthoDB" id="9772446at2"/>
<dbReference type="EMBL" id="AVBC01000033">
    <property type="protein sequence ID" value="ERL51283.1"/>
    <property type="molecule type" value="Genomic_DNA"/>
</dbReference>
<dbReference type="InterPro" id="IPR018461">
    <property type="entry name" value="Na/H_Antiport_NhaC-like_C"/>
</dbReference>
<gene>
    <name evidence="9" type="ORF">BJB45_15380</name>
</gene>
<comment type="subcellular location">
    <subcellularLocation>
        <location evidence="1">Cell membrane</location>
        <topology evidence="1">Multi-pass membrane protein</topology>
    </subcellularLocation>
</comment>
<feature type="transmembrane region" description="Helical" evidence="6">
    <location>
        <begin position="408"/>
        <end position="433"/>
    </location>
</feature>